<dbReference type="GO" id="GO:0003676">
    <property type="term" value="F:nucleic acid binding"/>
    <property type="evidence" value="ECO:0007669"/>
    <property type="project" value="InterPro"/>
</dbReference>
<dbReference type="SUPFAM" id="SSF53098">
    <property type="entry name" value="Ribonuclease H-like"/>
    <property type="match status" value="2"/>
</dbReference>
<feature type="non-terminal residue" evidence="2">
    <location>
        <position position="1"/>
    </location>
</feature>
<dbReference type="InterPro" id="IPR012337">
    <property type="entry name" value="RNaseH-like_sf"/>
</dbReference>
<dbReference type="InterPro" id="IPR036397">
    <property type="entry name" value="RNaseH_sf"/>
</dbReference>
<evidence type="ECO:0000313" key="3">
    <source>
        <dbReference type="Proteomes" id="UP001432322"/>
    </source>
</evidence>
<accession>A0AAV5V6E0</accession>
<sequence length="563" mass="65088">CMLRRPLPTVLSLFSIRSATTTRWYCSPSSSSAGDEIPTVRTTGTQYVLKGNMPCTKIGIYWGEGDPRNTLKNMDYDGTDFKGAKLRSIIYALEQAKKDGLRKIRVQTDFEVRGNFQKVLQGYKDRNFTSYDGKIMTNAKKMDKLLSLMEEMEVTLEYRTAWLDNHGGNEVQIALMEDSKRKYAHIEKDQYWSPDYVCDWTITPNSTTPVNGRKVPTVYVAGLLEMGRGTFKFGAFAYWWVPESIEHLEPRQKPLGATRRLSIIPVTRFRAQLVGIQEAIREAVTLGLPEIQVITDSLPFMHFYKIGWKKLDGTPVANEKIYNKIKALTESTTKVHFKGDKLEKGYTHEPEMNEIWTSLYEKAHDGLRYPMECRDTKEYGMSIDELLLGKDDVHSVEGTSTRRVRYFKETRGKASCPPGALWDRMDGVPLEGEEAESAVAFMEMDRRKTPTAMLHAVMEHADRMGFERIVIRTNSSLLVRSTLAFLEVYNRYDYLDQRWKKVKDAELWKRIYELKEKIEIIWDVIDKVDKVKDEAYFSKYRKRKKKERGRPKKKAKGLPPGTQ</sequence>
<evidence type="ECO:0000256" key="1">
    <source>
        <dbReference type="SAM" id="MobiDB-lite"/>
    </source>
</evidence>
<proteinExistence type="predicted"/>
<dbReference type="EMBL" id="BTSY01000002">
    <property type="protein sequence ID" value="GMT14114.1"/>
    <property type="molecule type" value="Genomic_DNA"/>
</dbReference>
<feature type="region of interest" description="Disordered" evidence="1">
    <location>
        <begin position="541"/>
        <end position="563"/>
    </location>
</feature>
<protein>
    <recommendedName>
        <fullName evidence="4">RNase H type-1 domain-containing protein</fullName>
    </recommendedName>
</protein>
<dbReference type="Gene3D" id="3.30.420.10">
    <property type="entry name" value="Ribonuclease H-like superfamily/Ribonuclease H"/>
    <property type="match status" value="3"/>
</dbReference>
<comment type="caution">
    <text evidence="2">The sequence shown here is derived from an EMBL/GenBank/DDBJ whole genome shotgun (WGS) entry which is preliminary data.</text>
</comment>
<dbReference type="AlphaFoldDB" id="A0AAV5V6E0"/>
<organism evidence="2 3">
    <name type="scientific">Pristionchus fissidentatus</name>
    <dbReference type="NCBI Taxonomy" id="1538716"/>
    <lineage>
        <taxon>Eukaryota</taxon>
        <taxon>Metazoa</taxon>
        <taxon>Ecdysozoa</taxon>
        <taxon>Nematoda</taxon>
        <taxon>Chromadorea</taxon>
        <taxon>Rhabditida</taxon>
        <taxon>Rhabditina</taxon>
        <taxon>Diplogasteromorpha</taxon>
        <taxon>Diplogasteroidea</taxon>
        <taxon>Neodiplogasteridae</taxon>
        <taxon>Pristionchus</taxon>
    </lineage>
</organism>
<name>A0AAV5V6E0_9BILA</name>
<reference evidence="2" key="1">
    <citation type="submission" date="2023-10" db="EMBL/GenBank/DDBJ databases">
        <title>Genome assembly of Pristionchus species.</title>
        <authorList>
            <person name="Yoshida K."/>
            <person name="Sommer R.J."/>
        </authorList>
    </citation>
    <scope>NUCLEOTIDE SEQUENCE</scope>
    <source>
        <strain evidence="2">RS5133</strain>
    </source>
</reference>
<gene>
    <name evidence="2" type="ORF">PFISCL1PPCAC_5411</name>
</gene>
<dbReference type="Proteomes" id="UP001432322">
    <property type="component" value="Unassembled WGS sequence"/>
</dbReference>
<evidence type="ECO:0008006" key="4">
    <source>
        <dbReference type="Google" id="ProtNLM"/>
    </source>
</evidence>
<evidence type="ECO:0000313" key="2">
    <source>
        <dbReference type="EMBL" id="GMT14114.1"/>
    </source>
</evidence>
<keyword evidence="3" id="KW-1185">Reference proteome</keyword>
<feature type="compositionally biased region" description="Basic residues" evidence="1">
    <location>
        <begin position="541"/>
        <end position="556"/>
    </location>
</feature>